<evidence type="ECO:0000313" key="2">
    <source>
        <dbReference type="EMBL" id="GAA2423734.1"/>
    </source>
</evidence>
<feature type="transmembrane region" description="Helical" evidence="1">
    <location>
        <begin position="50"/>
        <end position="70"/>
    </location>
</feature>
<feature type="transmembrane region" description="Helical" evidence="1">
    <location>
        <begin position="109"/>
        <end position="130"/>
    </location>
</feature>
<evidence type="ECO:0000256" key="1">
    <source>
        <dbReference type="SAM" id="Phobius"/>
    </source>
</evidence>
<dbReference type="Proteomes" id="UP001500460">
    <property type="component" value="Unassembled WGS sequence"/>
</dbReference>
<feature type="transmembrane region" description="Helical" evidence="1">
    <location>
        <begin position="12"/>
        <end position="38"/>
    </location>
</feature>
<evidence type="ECO:0000313" key="3">
    <source>
        <dbReference type="Proteomes" id="UP001500460"/>
    </source>
</evidence>
<evidence type="ECO:0008006" key="4">
    <source>
        <dbReference type="Google" id="ProtNLM"/>
    </source>
</evidence>
<dbReference type="EMBL" id="BAAATK010000003">
    <property type="protein sequence ID" value="GAA2423734.1"/>
    <property type="molecule type" value="Genomic_DNA"/>
</dbReference>
<gene>
    <name evidence="2" type="ORF">GCM10010421_07590</name>
</gene>
<keyword evidence="1" id="KW-1133">Transmembrane helix</keyword>
<organism evidence="2 3">
    <name type="scientific">Streptomyces glaucus</name>
    <dbReference type="NCBI Taxonomy" id="284029"/>
    <lineage>
        <taxon>Bacteria</taxon>
        <taxon>Bacillati</taxon>
        <taxon>Actinomycetota</taxon>
        <taxon>Actinomycetes</taxon>
        <taxon>Kitasatosporales</taxon>
        <taxon>Streptomycetaceae</taxon>
        <taxon>Streptomyces</taxon>
    </lineage>
</organism>
<keyword evidence="1" id="KW-0812">Transmembrane</keyword>
<keyword evidence="1" id="KW-0472">Membrane</keyword>
<comment type="caution">
    <text evidence="2">The sequence shown here is derived from an EMBL/GenBank/DDBJ whole genome shotgun (WGS) entry which is preliminary data.</text>
</comment>
<name>A0ABP5WEP0_9ACTN</name>
<proteinExistence type="predicted"/>
<sequence length="136" mass="14839">MHIRTSDDIRRSAFRIAVAILATSLTVSVIIGLLARIFHNPWWDCLSVAGASFGLTGTLGFAAGTFYYYVNQTKITIAILLVSLAVSSITGLLARIFRNPWWDCLCVAGVSFSLTGILGFAAGTFYYYVIQMKTVS</sequence>
<accession>A0ABP5WEP0</accession>
<feature type="transmembrane region" description="Helical" evidence="1">
    <location>
        <begin position="77"/>
        <end position="97"/>
    </location>
</feature>
<keyword evidence="3" id="KW-1185">Reference proteome</keyword>
<protein>
    <recommendedName>
        <fullName evidence="4">Integral membrane protein</fullName>
    </recommendedName>
</protein>
<reference evidence="3" key="1">
    <citation type="journal article" date="2019" name="Int. J. Syst. Evol. Microbiol.">
        <title>The Global Catalogue of Microorganisms (GCM) 10K type strain sequencing project: providing services to taxonomists for standard genome sequencing and annotation.</title>
        <authorList>
            <consortium name="The Broad Institute Genomics Platform"/>
            <consortium name="The Broad Institute Genome Sequencing Center for Infectious Disease"/>
            <person name="Wu L."/>
            <person name="Ma J."/>
        </authorList>
    </citation>
    <scope>NUCLEOTIDE SEQUENCE [LARGE SCALE GENOMIC DNA]</scope>
    <source>
        <strain evidence="3">JCM 6922</strain>
    </source>
</reference>
<dbReference type="RefSeq" id="WP_344599895.1">
    <property type="nucleotide sequence ID" value="NZ_BAAATK010000003.1"/>
</dbReference>